<reference evidence="1" key="1">
    <citation type="submission" date="2023-07" db="EMBL/GenBank/DDBJ databases">
        <title>Genomic Encyclopedia of Type Strains, Phase IV (KMG-IV): sequencing the most valuable type-strain genomes for metagenomic binning, comparative biology and taxonomic classification.</title>
        <authorList>
            <person name="Goeker M."/>
        </authorList>
    </citation>
    <scope>NUCLEOTIDE SEQUENCE</scope>
    <source>
        <strain evidence="1">DSM 26174</strain>
    </source>
</reference>
<accession>A0AAE3XSK7</accession>
<dbReference type="Proteomes" id="UP001185092">
    <property type="component" value="Unassembled WGS sequence"/>
</dbReference>
<protein>
    <submittedName>
        <fullName evidence="1">Uncharacterized protein</fullName>
    </submittedName>
</protein>
<name>A0AAE3XSK7_9BACT</name>
<dbReference type="AlphaFoldDB" id="A0AAE3XSK7"/>
<sequence length="72" mass="8700">MSKTKSQIRIEGEELYLRQVHNNFTNCGMPCELQRKERRHVPGLIIWMSNFLKKIKMSEFELVIQFRVVYLN</sequence>
<gene>
    <name evidence="1" type="ORF">HNQ88_004202</name>
</gene>
<proteinExistence type="predicted"/>
<comment type="caution">
    <text evidence="1">The sequence shown here is derived from an EMBL/GenBank/DDBJ whole genome shotgun (WGS) entry which is preliminary data.</text>
</comment>
<evidence type="ECO:0000313" key="2">
    <source>
        <dbReference type="Proteomes" id="UP001185092"/>
    </source>
</evidence>
<dbReference type="EMBL" id="JAVDQD010000006">
    <property type="protein sequence ID" value="MDR6241126.1"/>
    <property type="molecule type" value="Genomic_DNA"/>
</dbReference>
<evidence type="ECO:0000313" key="1">
    <source>
        <dbReference type="EMBL" id="MDR6241126.1"/>
    </source>
</evidence>
<organism evidence="1 2">
    <name type="scientific">Aureibacter tunicatorum</name>
    <dbReference type="NCBI Taxonomy" id="866807"/>
    <lineage>
        <taxon>Bacteria</taxon>
        <taxon>Pseudomonadati</taxon>
        <taxon>Bacteroidota</taxon>
        <taxon>Cytophagia</taxon>
        <taxon>Cytophagales</taxon>
        <taxon>Persicobacteraceae</taxon>
        <taxon>Aureibacter</taxon>
    </lineage>
</organism>
<keyword evidence="2" id="KW-1185">Reference proteome</keyword>